<keyword evidence="3 12" id="KW-0663">Pyridoxal phosphate</keyword>
<evidence type="ECO:0000313" key="13">
    <source>
        <dbReference type="EMBL" id="PUE02283.1"/>
    </source>
</evidence>
<dbReference type="GO" id="GO:0008483">
    <property type="term" value="F:transaminase activity"/>
    <property type="evidence" value="ECO:0007669"/>
    <property type="project" value="UniProtKB-KW"/>
</dbReference>
<comment type="function">
    <text evidence="8">Involved in the biosynthesis of p-aminobenzoate (PABA), a precursor of tetrahydrofolate. Converts 4-amino-4-deoxychorismate into 4-aminobenzoate (PABA) and pyruvate.</text>
</comment>
<evidence type="ECO:0000256" key="6">
    <source>
        <dbReference type="ARBA" id="ARBA00035676"/>
    </source>
</evidence>
<organism evidence="13 14">
    <name type="scientific">Candidatus Sedimenticola endophacoides</name>
    <dbReference type="NCBI Taxonomy" id="2548426"/>
    <lineage>
        <taxon>Bacteria</taxon>
        <taxon>Pseudomonadati</taxon>
        <taxon>Pseudomonadota</taxon>
        <taxon>Gammaproteobacteria</taxon>
        <taxon>Chromatiales</taxon>
        <taxon>Sedimenticolaceae</taxon>
        <taxon>Sedimenticola</taxon>
    </lineage>
</organism>
<dbReference type="EMBL" id="PQCO01000184">
    <property type="protein sequence ID" value="PUE02283.1"/>
    <property type="molecule type" value="Genomic_DNA"/>
</dbReference>
<dbReference type="GO" id="GO:0005829">
    <property type="term" value="C:cytosol"/>
    <property type="evidence" value="ECO:0007669"/>
    <property type="project" value="TreeGrafter"/>
</dbReference>
<comment type="pathway">
    <text evidence="5">Cofactor biosynthesis; tetrahydrofolate biosynthesis; 4-aminobenzoate from chorismate: step 2/2.</text>
</comment>
<dbReference type="EC" id="4.1.3.38" evidence="6"/>
<name>A0A6N4DW10_9GAMM</name>
<evidence type="ECO:0000256" key="2">
    <source>
        <dbReference type="ARBA" id="ARBA00009320"/>
    </source>
</evidence>
<comment type="cofactor">
    <cofactor evidence="1 12">
        <name>pyridoxal 5'-phosphate</name>
        <dbReference type="ChEBI" id="CHEBI:597326"/>
    </cofactor>
</comment>
<evidence type="ECO:0000256" key="5">
    <source>
        <dbReference type="ARBA" id="ARBA00035633"/>
    </source>
</evidence>
<dbReference type="InterPro" id="IPR001544">
    <property type="entry name" value="Aminotrans_IV"/>
</dbReference>
<protein>
    <recommendedName>
        <fullName evidence="9">Aminodeoxychorismate lyase</fullName>
        <ecNumber evidence="6">4.1.3.38</ecNumber>
    </recommendedName>
    <alternativeName>
        <fullName evidence="10">4-amino-4-deoxychorismate lyase</fullName>
    </alternativeName>
</protein>
<dbReference type="PANTHER" id="PTHR42743:SF10">
    <property type="entry name" value="D-ALANINE AMINOTRANSFERASE"/>
    <property type="match status" value="1"/>
</dbReference>
<gene>
    <name evidence="13" type="ORF">C3L24_06340</name>
</gene>
<dbReference type="InterPro" id="IPR043131">
    <property type="entry name" value="BCAT-like_N"/>
</dbReference>
<evidence type="ECO:0000256" key="8">
    <source>
        <dbReference type="ARBA" id="ARBA00054027"/>
    </source>
</evidence>
<proteinExistence type="inferred from homology"/>
<evidence type="ECO:0000256" key="4">
    <source>
        <dbReference type="ARBA" id="ARBA00022909"/>
    </source>
</evidence>
<keyword evidence="13" id="KW-0808">Transferase</keyword>
<dbReference type="PANTHER" id="PTHR42743">
    <property type="entry name" value="AMINO-ACID AMINOTRANSFERASE"/>
    <property type="match status" value="1"/>
</dbReference>
<evidence type="ECO:0000256" key="1">
    <source>
        <dbReference type="ARBA" id="ARBA00001933"/>
    </source>
</evidence>
<evidence type="ECO:0000256" key="7">
    <source>
        <dbReference type="ARBA" id="ARBA00049529"/>
    </source>
</evidence>
<evidence type="ECO:0000256" key="3">
    <source>
        <dbReference type="ARBA" id="ARBA00022898"/>
    </source>
</evidence>
<evidence type="ECO:0000313" key="14">
    <source>
        <dbReference type="Proteomes" id="UP000250928"/>
    </source>
</evidence>
<comment type="similarity">
    <text evidence="2 11">Belongs to the class-IV pyridoxal-phosphate-dependent aminotransferase family.</text>
</comment>
<dbReference type="CDD" id="cd01558">
    <property type="entry name" value="D-AAT_like"/>
    <property type="match status" value="1"/>
</dbReference>
<keyword evidence="13" id="KW-0032">Aminotransferase</keyword>
<sequence>MDCFLNGRFLPPEQARIPVMDRGFLFGDGVYEVIPCYGGRLFRLAHHLRRLETSLHGIGMADPLGPERWREVLEQLIGQRPGADQSVYLQVTRGAAPARDHRIPRDVEPTVFAMASPLPAPDPRLAEHGIEAITRPDIRWGRCDIKAITLLANVMLREEATQAGAGETLLIRDGFATEGSASNLFAVRDATLLTPPTSRHLLPGITRDLVLELAAAGGLTYREAPISEQQLRTADEVWITSSTREIVPVTRLDGVAVGDGVPGPVFGRMRQLYADYKRGLQQGRGSG</sequence>
<dbReference type="InterPro" id="IPR050571">
    <property type="entry name" value="Class-IV_PLP-Dep_Aminotrnsfr"/>
</dbReference>
<evidence type="ECO:0000256" key="11">
    <source>
        <dbReference type="RuleBase" id="RU004106"/>
    </source>
</evidence>
<dbReference type="PROSITE" id="PS00770">
    <property type="entry name" value="AA_TRANSFER_CLASS_4"/>
    <property type="match status" value="1"/>
</dbReference>
<dbReference type="GO" id="GO:0008696">
    <property type="term" value="F:4-amino-4-deoxychorismate lyase activity"/>
    <property type="evidence" value="ECO:0007669"/>
    <property type="project" value="UniProtKB-EC"/>
</dbReference>
<accession>A0A6N4DW10</accession>
<dbReference type="SUPFAM" id="SSF56752">
    <property type="entry name" value="D-aminoacid aminotransferase-like PLP-dependent enzymes"/>
    <property type="match status" value="1"/>
</dbReference>
<keyword evidence="4" id="KW-0289">Folate biosynthesis</keyword>
<dbReference type="GO" id="GO:0008652">
    <property type="term" value="P:amino acid biosynthetic process"/>
    <property type="evidence" value="ECO:0007669"/>
    <property type="project" value="UniProtKB-ARBA"/>
</dbReference>
<dbReference type="Gene3D" id="3.20.10.10">
    <property type="entry name" value="D-amino Acid Aminotransferase, subunit A, domain 2"/>
    <property type="match status" value="1"/>
</dbReference>
<evidence type="ECO:0000256" key="12">
    <source>
        <dbReference type="RuleBase" id="RU004516"/>
    </source>
</evidence>
<dbReference type="InterPro" id="IPR036038">
    <property type="entry name" value="Aminotransferase-like"/>
</dbReference>
<dbReference type="Gene3D" id="3.30.470.10">
    <property type="match status" value="1"/>
</dbReference>
<dbReference type="InterPro" id="IPR043132">
    <property type="entry name" value="BCAT-like_C"/>
</dbReference>
<dbReference type="GO" id="GO:0046656">
    <property type="term" value="P:folic acid biosynthetic process"/>
    <property type="evidence" value="ECO:0007669"/>
    <property type="project" value="UniProtKB-KW"/>
</dbReference>
<dbReference type="AlphaFoldDB" id="A0A6N4DW10"/>
<comment type="caution">
    <text evidence="13">The sequence shown here is derived from an EMBL/GenBank/DDBJ whole genome shotgun (WGS) entry which is preliminary data.</text>
</comment>
<comment type="catalytic activity">
    <reaction evidence="7">
        <text>4-amino-4-deoxychorismate = 4-aminobenzoate + pyruvate + H(+)</text>
        <dbReference type="Rhea" id="RHEA:16201"/>
        <dbReference type="ChEBI" id="CHEBI:15361"/>
        <dbReference type="ChEBI" id="CHEBI:15378"/>
        <dbReference type="ChEBI" id="CHEBI:17836"/>
        <dbReference type="ChEBI" id="CHEBI:58406"/>
        <dbReference type="EC" id="4.1.3.38"/>
    </reaction>
</comment>
<evidence type="ECO:0000256" key="10">
    <source>
        <dbReference type="ARBA" id="ARBA00080135"/>
    </source>
</evidence>
<evidence type="ECO:0000256" key="9">
    <source>
        <dbReference type="ARBA" id="ARBA00069174"/>
    </source>
</evidence>
<reference evidence="13 14" key="1">
    <citation type="submission" date="2018-01" db="EMBL/GenBank/DDBJ databases">
        <title>Novel co-symbiosis in the lucinid bivalve Phacoides pectinatus.</title>
        <authorList>
            <person name="Lim S.J."/>
            <person name="Davis B.G."/>
            <person name="Gill D.E."/>
            <person name="Engel A.S."/>
            <person name="Anderson L.C."/>
            <person name="Campbell B.J."/>
        </authorList>
    </citation>
    <scope>NUCLEOTIDE SEQUENCE [LARGE SCALE GENOMIC DNA]</scope>
    <source>
        <strain evidence="13">N3_P5</strain>
    </source>
</reference>
<dbReference type="InterPro" id="IPR018300">
    <property type="entry name" value="Aminotrans_IV_CS"/>
</dbReference>
<dbReference type="Pfam" id="PF01063">
    <property type="entry name" value="Aminotran_4"/>
    <property type="match status" value="1"/>
</dbReference>
<dbReference type="Proteomes" id="UP000250928">
    <property type="component" value="Unassembled WGS sequence"/>
</dbReference>
<dbReference type="FunFam" id="3.20.10.10:FF:000002">
    <property type="entry name" value="D-alanine aminotransferase"/>
    <property type="match status" value="1"/>
</dbReference>